<feature type="region of interest" description="Disordered" evidence="3">
    <location>
        <begin position="150"/>
        <end position="212"/>
    </location>
</feature>
<dbReference type="EMBL" id="CP002271">
    <property type="protein sequence ID" value="ADO69147.1"/>
    <property type="molecule type" value="Genomic_DNA"/>
</dbReference>
<protein>
    <submittedName>
        <fullName evidence="5">Sigma 54-dependent transcriptional activator</fullName>
    </submittedName>
</protein>
<dbReference type="HOGENOM" id="CLU_1299124_0_0_7"/>
<dbReference type="GO" id="GO:0006355">
    <property type="term" value="P:regulation of DNA-templated transcription"/>
    <property type="evidence" value="ECO:0007669"/>
    <property type="project" value="InterPro"/>
</dbReference>
<dbReference type="SUPFAM" id="SSF52540">
    <property type="entry name" value="P-loop containing nucleoside triphosphate hydrolases"/>
    <property type="match status" value="1"/>
</dbReference>
<organism evidence="5 6">
    <name type="scientific">Stigmatella aurantiaca (strain DW4/3-1)</name>
    <dbReference type="NCBI Taxonomy" id="378806"/>
    <lineage>
        <taxon>Bacteria</taxon>
        <taxon>Pseudomonadati</taxon>
        <taxon>Myxococcota</taxon>
        <taxon>Myxococcia</taxon>
        <taxon>Myxococcales</taxon>
        <taxon>Cystobacterineae</taxon>
        <taxon>Archangiaceae</taxon>
        <taxon>Stigmatella</taxon>
    </lineage>
</organism>
<evidence type="ECO:0000313" key="5">
    <source>
        <dbReference type="EMBL" id="ADO69147.1"/>
    </source>
</evidence>
<reference evidence="5 6" key="1">
    <citation type="journal article" date="2011" name="Mol. Biol. Evol.">
        <title>Comparative genomic analysis of fruiting body formation in Myxococcales.</title>
        <authorList>
            <person name="Huntley S."/>
            <person name="Hamann N."/>
            <person name="Wegener-Feldbrugge S."/>
            <person name="Treuner-Lange A."/>
            <person name="Kube M."/>
            <person name="Reinhardt R."/>
            <person name="Klages S."/>
            <person name="Muller R."/>
            <person name="Ronning C.M."/>
            <person name="Nierman W.C."/>
            <person name="Sogaard-Andersen L."/>
        </authorList>
    </citation>
    <scope>NUCLEOTIDE SEQUENCE [LARGE SCALE GENOMIC DNA]</scope>
    <source>
        <strain evidence="5 6">DW4/3-1</strain>
    </source>
</reference>
<name>E3FJ52_STIAD</name>
<feature type="compositionally biased region" description="Basic residues" evidence="3">
    <location>
        <begin position="203"/>
        <end position="212"/>
    </location>
</feature>
<dbReference type="Gene3D" id="3.40.50.300">
    <property type="entry name" value="P-loop containing nucleotide triphosphate hydrolases"/>
    <property type="match status" value="1"/>
</dbReference>
<dbReference type="STRING" id="378806.STAUR_1343"/>
<dbReference type="Proteomes" id="UP000001351">
    <property type="component" value="Chromosome"/>
</dbReference>
<dbReference type="InterPro" id="IPR002078">
    <property type="entry name" value="Sigma_54_int"/>
</dbReference>
<dbReference type="GO" id="GO:0005524">
    <property type="term" value="F:ATP binding"/>
    <property type="evidence" value="ECO:0007669"/>
    <property type="project" value="UniProtKB-KW"/>
</dbReference>
<dbReference type="Pfam" id="PF00158">
    <property type="entry name" value="Sigma54_activat"/>
    <property type="match status" value="1"/>
</dbReference>
<evidence type="ECO:0000256" key="3">
    <source>
        <dbReference type="SAM" id="MobiDB-lite"/>
    </source>
</evidence>
<proteinExistence type="predicted"/>
<dbReference type="PROSITE" id="PS50045">
    <property type="entry name" value="SIGMA54_INTERACT_4"/>
    <property type="match status" value="1"/>
</dbReference>
<sequence>MGEPAEHPLSHRTRFGRLEGSSLSMRVATLLGILEHRRFRRIGAVQERTVDVRVIATTQFDLEREVNRGRFRSALFFRLSTLGVRMPSLRERAEDMPLLVSRILEDLGARVPLSPLPLERLLETNQGNASAAIRASGLSRVHFYELLRRHGQEGRPARPARRRQAPGPLPPGGPFTVKRPAVRIEDSGTGAPIRSSEQARCAHPAKGRFYRE</sequence>
<evidence type="ECO:0000313" key="6">
    <source>
        <dbReference type="Proteomes" id="UP000001351"/>
    </source>
</evidence>
<dbReference type="InterPro" id="IPR027417">
    <property type="entry name" value="P-loop_NTPase"/>
</dbReference>
<keyword evidence="1" id="KW-0547">Nucleotide-binding</keyword>
<dbReference type="PANTHER" id="PTHR32071">
    <property type="entry name" value="TRANSCRIPTIONAL REGULATORY PROTEIN"/>
    <property type="match status" value="1"/>
</dbReference>
<evidence type="ECO:0000256" key="2">
    <source>
        <dbReference type="ARBA" id="ARBA00022840"/>
    </source>
</evidence>
<dbReference type="eggNOG" id="COG3829">
    <property type="taxonomic scope" value="Bacteria"/>
</dbReference>
<evidence type="ECO:0000259" key="4">
    <source>
        <dbReference type="PROSITE" id="PS50045"/>
    </source>
</evidence>
<keyword evidence="2" id="KW-0067">ATP-binding</keyword>
<evidence type="ECO:0000256" key="1">
    <source>
        <dbReference type="ARBA" id="ARBA00022741"/>
    </source>
</evidence>
<dbReference type="RefSeq" id="WP_013374630.1">
    <property type="nucleotide sequence ID" value="NC_014623.1"/>
</dbReference>
<gene>
    <name evidence="5" type="ordered locus">STAUR_1343</name>
</gene>
<feature type="domain" description="Sigma-54 factor interaction" evidence="4">
    <location>
        <begin position="28"/>
        <end position="110"/>
    </location>
</feature>
<keyword evidence="6" id="KW-1185">Reference proteome</keyword>
<accession>E3FJ52</accession>
<dbReference type="AlphaFoldDB" id="E3FJ52"/>
<dbReference type="KEGG" id="sur:STAUR_1343"/>